<dbReference type="HOGENOM" id="CLU_1130994_0_0_1"/>
<evidence type="ECO:0000313" key="2">
    <source>
        <dbReference type="Proteomes" id="UP000009168"/>
    </source>
</evidence>
<proteinExistence type="predicted"/>
<dbReference type="GeneID" id="7846384"/>
<evidence type="ECO:0000313" key="1">
    <source>
        <dbReference type="EMBL" id="EAR95914.2"/>
    </source>
</evidence>
<keyword evidence="2" id="KW-1185">Reference proteome</keyword>
<protein>
    <submittedName>
        <fullName evidence="1">Uncharacterized protein</fullName>
    </submittedName>
</protein>
<organism evidence="1 2">
    <name type="scientific">Tetrahymena thermophila (strain SB210)</name>
    <dbReference type="NCBI Taxonomy" id="312017"/>
    <lineage>
        <taxon>Eukaryota</taxon>
        <taxon>Sar</taxon>
        <taxon>Alveolata</taxon>
        <taxon>Ciliophora</taxon>
        <taxon>Intramacronucleata</taxon>
        <taxon>Oligohymenophorea</taxon>
        <taxon>Hymenostomatida</taxon>
        <taxon>Tetrahymenina</taxon>
        <taxon>Tetrahymenidae</taxon>
        <taxon>Tetrahymena</taxon>
    </lineage>
</organism>
<dbReference type="EMBL" id="GG662700">
    <property type="protein sequence ID" value="EAR95914.2"/>
    <property type="molecule type" value="Genomic_DNA"/>
</dbReference>
<name>Q23H94_TETTS</name>
<dbReference type="InParanoid" id="Q23H94"/>
<accession>Q23H94</accession>
<reference evidence="2" key="1">
    <citation type="journal article" date="2006" name="PLoS Biol.">
        <title>Macronuclear genome sequence of the ciliate Tetrahymena thermophila, a model eukaryote.</title>
        <authorList>
            <person name="Eisen J.A."/>
            <person name="Coyne R.S."/>
            <person name="Wu M."/>
            <person name="Wu D."/>
            <person name="Thiagarajan M."/>
            <person name="Wortman J.R."/>
            <person name="Badger J.H."/>
            <person name="Ren Q."/>
            <person name="Amedeo P."/>
            <person name="Jones K.M."/>
            <person name="Tallon L.J."/>
            <person name="Delcher A.L."/>
            <person name="Salzberg S.L."/>
            <person name="Silva J.C."/>
            <person name="Haas B.J."/>
            <person name="Majoros W.H."/>
            <person name="Farzad M."/>
            <person name="Carlton J.M."/>
            <person name="Smith R.K. Jr."/>
            <person name="Garg J."/>
            <person name="Pearlman R.E."/>
            <person name="Karrer K.M."/>
            <person name="Sun L."/>
            <person name="Manning G."/>
            <person name="Elde N.C."/>
            <person name="Turkewitz A.P."/>
            <person name="Asai D.J."/>
            <person name="Wilkes D.E."/>
            <person name="Wang Y."/>
            <person name="Cai H."/>
            <person name="Collins K."/>
            <person name="Stewart B.A."/>
            <person name="Lee S.R."/>
            <person name="Wilamowska K."/>
            <person name="Weinberg Z."/>
            <person name="Ruzzo W.L."/>
            <person name="Wloga D."/>
            <person name="Gaertig J."/>
            <person name="Frankel J."/>
            <person name="Tsao C.-C."/>
            <person name="Gorovsky M.A."/>
            <person name="Keeling P.J."/>
            <person name="Waller R.F."/>
            <person name="Patron N.J."/>
            <person name="Cherry J.M."/>
            <person name="Stover N.A."/>
            <person name="Krieger C.J."/>
            <person name="del Toro C."/>
            <person name="Ryder H.F."/>
            <person name="Williamson S.C."/>
            <person name="Barbeau R.A."/>
            <person name="Hamilton E.P."/>
            <person name="Orias E."/>
        </authorList>
    </citation>
    <scope>NUCLEOTIDE SEQUENCE [LARGE SCALE GENOMIC DNA]</scope>
    <source>
        <strain evidence="2">SB210</strain>
    </source>
</reference>
<dbReference type="KEGG" id="tet:TTHERM_00819520"/>
<dbReference type="RefSeq" id="XP_001016159.2">
    <property type="nucleotide sequence ID" value="XM_001016159.2"/>
</dbReference>
<gene>
    <name evidence="1" type="ORF">TTHERM_00819520</name>
</gene>
<sequence length="150" mass="18100">MNQLKKDFIFCDNHTEKQAQVMKYDQSGVIQFQCLKCSFNDQSQRSFLYIEDLLEEQNNDIIDNWPLLSDQSLFKQVKEIKDKQQQQIILSNFIFQMAQLEKQVIERFTEYKKDFINKFERMNGDQVISKWNEISLITQLKLNKQKLVQF</sequence>
<dbReference type="Proteomes" id="UP000009168">
    <property type="component" value="Unassembled WGS sequence"/>
</dbReference>
<dbReference type="AlphaFoldDB" id="Q23H94"/>